<keyword evidence="3" id="KW-1185">Reference proteome</keyword>
<dbReference type="Proteomes" id="UP000195305">
    <property type="component" value="Unassembled WGS sequence"/>
</dbReference>
<gene>
    <name evidence="2" type="ORF">B5E75_13270</name>
</gene>
<dbReference type="SMART" id="SM01126">
    <property type="entry name" value="DDE_Tnp_IS1595"/>
    <property type="match status" value="1"/>
</dbReference>
<protein>
    <recommendedName>
        <fullName evidence="1">ISXO2-like transposase domain-containing protein</fullName>
    </recommendedName>
</protein>
<dbReference type="AlphaFoldDB" id="A0A1Y4SR87"/>
<dbReference type="EMBL" id="NFLJ01000055">
    <property type="protein sequence ID" value="OUQ31501.1"/>
    <property type="molecule type" value="Genomic_DNA"/>
</dbReference>
<dbReference type="OrthoDB" id="9769409at2"/>
<sequence length="336" mass="39258">MYNDIDNYLWRSLFMSKNCAKAKPKIMSHITFNKLFFNNDDMCRNFFLNVFHPLGLVCPECGCVHFTLLKCRNNVYTCSQCSHQVYLFAGTIFQDNKLPLYTLLYGIFLFITSTKGISAEELSRQLGINRKSAQLLCQKLRYLMSLDNGCFDLKSKFIEIDGFHIGGKSHNGKRGLGTDKQPFLVALGTDQLNNYPNRIKLLQVKSENKEEVKRLMKHIYYDKDTTICTDGDPAYHYLKDRVHLINGVIDYKESDHLMYWINIQISNIKSNIDGIYHGIAKKYINGYIQEHAWRFNHRYKGFKLMFSMMRIISYSIVMTRKMLKDYYNKTSVSDGL</sequence>
<comment type="caution">
    <text evidence="2">The sequence shown here is derived from an EMBL/GenBank/DDBJ whole genome shotgun (WGS) entry which is preliminary data.</text>
</comment>
<organism evidence="2 3">
    <name type="scientific">Massilimicrobiota timonensis</name>
    <dbReference type="NCBI Taxonomy" id="1776392"/>
    <lineage>
        <taxon>Bacteria</taxon>
        <taxon>Bacillati</taxon>
        <taxon>Bacillota</taxon>
        <taxon>Erysipelotrichia</taxon>
        <taxon>Erysipelotrichales</taxon>
        <taxon>Erysipelotrichaceae</taxon>
        <taxon>Massilimicrobiota</taxon>
    </lineage>
</organism>
<evidence type="ECO:0000313" key="2">
    <source>
        <dbReference type="EMBL" id="OUQ31501.1"/>
    </source>
</evidence>
<dbReference type="NCBIfam" id="NF033547">
    <property type="entry name" value="transpos_IS1595"/>
    <property type="match status" value="1"/>
</dbReference>
<name>A0A1Y4SR87_9FIRM</name>
<reference evidence="2 3" key="1">
    <citation type="journal article" date="2018" name="BMC Genomics">
        <title>Whole genome sequencing and function prediction of 133 gut anaerobes isolated from chicken caecum in pure cultures.</title>
        <authorList>
            <person name="Medvecky M."/>
            <person name="Cejkova D."/>
            <person name="Polansky O."/>
            <person name="Karasova D."/>
            <person name="Kubasova T."/>
            <person name="Cizek A."/>
            <person name="Rychlik I."/>
        </authorList>
    </citation>
    <scope>NUCLEOTIDE SEQUENCE [LARGE SCALE GENOMIC DNA]</scope>
    <source>
        <strain evidence="2 3">An13</strain>
    </source>
</reference>
<evidence type="ECO:0000259" key="1">
    <source>
        <dbReference type="SMART" id="SM01126"/>
    </source>
</evidence>
<dbReference type="Pfam" id="PF12760">
    <property type="entry name" value="Zn_ribbon_IS1595"/>
    <property type="match status" value="1"/>
</dbReference>
<dbReference type="InterPro" id="IPR024445">
    <property type="entry name" value="Tnp_ISXO2-like"/>
</dbReference>
<feature type="domain" description="ISXO2-like transposase" evidence="1">
    <location>
        <begin position="152"/>
        <end position="296"/>
    </location>
</feature>
<evidence type="ECO:0000313" key="3">
    <source>
        <dbReference type="Proteomes" id="UP000195305"/>
    </source>
</evidence>
<proteinExistence type="predicted"/>
<dbReference type="Pfam" id="PF12762">
    <property type="entry name" value="DDE_Tnp_IS1595"/>
    <property type="match status" value="1"/>
</dbReference>
<dbReference type="InterPro" id="IPR024442">
    <property type="entry name" value="Transposase_Zn_ribbon"/>
</dbReference>
<accession>A0A1Y4SR87</accession>